<dbReference type="Gene3D" id="3.30.230.10">
    <property type="match status" value="1"/>
</dbReference>
<dbReference type="GO" id="GO:0006508">
    <property type="term" value="P:proteolysis"/>
    <property type="evidence" value="ECO:0007669"/>
    <property type="project" value="InterPro"/>
</dbReference>
<dbReference type="Pfam" id="PF05362">
    <property type="entry name" value="Lon_C"/>
    <property type="match status" value="1"/>
</dbReference>
<evidence type="ECO:0000256" key="1">
    <source>
        <dbReference type="PROSITE-ProRule" id="PRU00042"/>
    </source>
</evidence>
<dbReference type="InterPro" id="IPR014721">
    <property type="entry name" value="Ribsml_uS5_D2-typ_fold_subgr"/>
</dbReference>
<dbReference type="InterPro" id="IPR013087">
    <property type="entry name" value="Znf_C2H2_type"/>
</dbReference>
<name>A0A914HKN7_GLORO</name>
<proteinExistence type="predicted"/>
<organism evidence="3 4">
    <name type="scientific">Globodera rostochiensis</name>
    <name type="common">Golden nematode worm</name>
    <name type="synonym">Heterodera rostochiensis</name>
    <dbReference type="NCBI Taxonomy" id="31243"/>
    <lineage>
        <taxon>Eukaryota</taxon>
        <taxon>Metazoa</taxon>
        <taxon>Ecdysozoa</taxon>
        <taxon>Nematoda</taxon>
        <taxon>Chromadorea</taxon>
        <taxon>Rhabditida</taxon>
        <taxon>Tylenchina</taxon>
        <taxon>Tylenchomorpha</taxon>
        <taxon>Tylenchoidea</taxon>
        <taxon>Heteroderidae</taxon>
        <taxon>Heteroderinae</taxon>
        <taxon>Globodera</taxon>
    </lineage>
</organism>
<dbReference type="AlphaFoldDB" id="A0A914HKN7"/>
<reference evidence="4" key="1">
    <citation type="submission" date="2022-11" db="UniProtKB">
        <authorList>
            <consortium name="WormBaseParasite"/>
        </authorList>
    </citation>
    <scope>IDENTIFICATION</scope>
</reference>
<dbReference type="PROSITE" id="PS50157">
    <property type="entry name" value="ZINC_FINGER_C2H2_2"/>
    <property type="match status" value="1"/>
</dbReference>
<dbReference type="InterPro" id="IPR008269">
    <property type="entry name" value="Lon_proteolytic"/>
</dbReference>
<feature type="domain" description="C2H2-type" evidence="2">
    <location>
        <begin position="2"/>
        <end position="36"/>
    </location>
</feature>
<dbReference type="SUPFAM" id="SSF54211">
    <property type="entry name" value="Ribosomal protein S5 domain 2-like"/>
    <property type="match status" value="1"/>
</dbReference>
<dbReference type="GO" id="GO:0004176">
    <property type="term" value="F:ATP-dependent peptidase activity"/>
    <property type="evidence" value="ECO:0007669"/>
    <property type="project" value="InterPro"/>
</dbReference>
<dbReference type="Proteomes" id="UP000887572">
    <property type="component" value="Unplaced"/>
</dbReference>
<dbReference type="GO" id="GO:0004252">
    <property type="term" value="F:serine-type endopeptidase activity"/>
    <property type="evidence" value="ECO:0007669"/>
    <property type="project" value="InterPro"/>
</dbReference>
<protein>
    <submittedName>
        <fullName evidence="4">C2H2-type domain-containing protein</fullName>
    </submittedName>
</protein>
<keyword evidence="1" id="KW-0862">Zinc</keyword>
<dbReference type="InterPro" id="IPR027065">
    <property type="entry name" value="Lon_Prtase"/>
</dbReference>
<dbReference type="Gene3D" id="3.30.160.60">
    <property type="entry name" value="Classic Zinc Finger"/>
    <property type="match status" value="1"/>
</dbReference>
<keyword evidence="1" id="KW-0479">Metal-binding</keyword>
<keyword evidence="1" id="KW-0863">Zinc-finger</keyword>
<dbReference type="GO" id="GO:0005524">
    <property type="term" value="F:ATP binding"/>
    <property type="evidence" value="ECO:0007669"/>
    <property type="project" value="InterPro"/>
</dbReference>
<dbReference type="InterPro" id="IPR020568">
    <property type="entry name" value="Ribosomal_Su5_D2-typ_SF"/>
</dbReference>
<keyword evidence="3" id="KW-1185">Reference proteome</keyword>
<dbReference type="PRINTS" id="PR00830">
    <property type="entry name" value="ENDOLAPTASE"/>
</dbReference>
<evidence type="ECO:0000313" key="4">
    <source>
        <dbReference type="WBParaSite" id="Gr19_v10_g2016.t1"/>
    </source>
</evidence>
<dbReference type="GO" id="GO:0008270">
    <property type="term" value="F:zinc ion binding"/>
    <property type="evidence" value="ECO:0007669"/>
    <property type="project" value="UniProtKB-KW"/>
</dbReference>
<evidence type="ECO:0000313" key="3">
    <source>
        <dbReference type="Proteomes" id="UP000887572"/>
    </source>
</evidence>
<dbReference type="GO" id="GO:0030163">
    <property type="term" value="P:protein catabolic process"/>
    <property type="evidence" value="ECO:0007669"/>
    <property type="project" value="InterPro"/>
</dbReference>
<sequence>MFICGLFDGADVCERAFASASGREKHRQKAHTRQERGTDFDCERCQYGGFSEFWLYRHMLSKHRRSLIPGLANRGLPLILSKPTRGGSGRRQAWSLSLPGDGGAAHGQTATVRATSHRKLAGFVPIGPFAPDVLAAYNTARTLAENTVASRVQSGFFVGSNIEVRFYPNSMPHSGTSTGLTCATALVSLALNIPTPTDVAMSGTIDVLGNITAVGEVATKVQAAQAAGKRRIILPLANEAELDMFGEGDDRLFLSLITHAIACTKICLNGAQSWQKMRSNAIEVSEEV</sequence>
<dbReference type="PANTHER" id="PTHR10046">
    <property type="entry name" value="ATP DEPENDENT LON PROTEASE FAMILY MEMBER"/>
    <property type="match status" value="1"/>
</dbReference>
<dbReference type="WBParaSite" id="Gr19_v10_g2016.t1">
    <property type="protein sequence ID" value="Gr19_v10_g2016.t1"/>
    <property type="gene ID" value="Gr19_v10_g2016"/>
</dbReference>
<evidence type="ECO:0000259" key="2">
    <source>
        <dbReference type="PROSITE" id="PS50157"/>
    </source>
</evidence>
<accession>A0A914HKN7</accession>